<feature type="region of interest" description="Disordered" evidence="1">
    <location>
        <begin position="171"/>
        <end position="203"/>
    </location>
</feature>
<dbReference type="InterPro" id="IPR007074">
    <property type="entry name" value="LicD/FKTN/FKRP_NTP_transf"/>
</dbReference>
<keyword evidence="4" id="KW-1185">Reference proteome</keyword>
<dbReference type="EMBL" id="JAHLQT010012455">
    <property type="protein sequence ID" value="KAG7171360.1"/>
    <property type="molecule type" value="Genomic_DNA"/>
</dbReference>
<feature type="compositionally biased region" description="Polar residues" evidence="1">
    <location>
        <begin position="76"/>
        <end position="92"/>
    </location>
</feature>
<evidence type="ECO:0000256" key="1">
    <source>
        <dbReference type="SAM" id="MobiDB-lite"/>
    </source>
</evidence>
<dbReference type="Pfam" id="PF04991">
    <property type="entry name" value="LicD"/>
    <property type="match status" value="1"/>
</dbReference>
<sequence length="553" mass="60473">VAGDVHEEVASLGERVAHLHHTLTTHFSPRLNPYLHKPRLTQPSRGTNNVKGNKDANTSTPNYQKTQELKAEKGEGSSSSRRQNLVPTLNARQENLRRVYPVKVVKPSKEKKEREALVAADGTRVRLKNTNSGLGDSHHRQIHYVYPGNGLSHLSVNGTGDPWRHRSKLLQGLSSESSGREAERAGKTDMAKARGGERQWLLELGDTGDKKARGWSSNLGEDGVRRAVSVVVTGKEHAVDGLLDSLGRIYPGITVHLVTITPPSQRSNHQIRLIVHKVETNTTNGVAFTEVLRHITTPYVLIASGMASITPLSKLERLVWAAEHLGVWAVGGGVETPSGRWRTGCLTSSYAHYQASWTRGRLGIAGECLICQGLEGPFLAMTTALRHLGWDTKLPREVLELDLFLRAAHSLNMMAASCPKSLFTIDSELEPPSRPALLSLARHHSVYSLQAAGGVLVTFSCSEVGASCGDTKLALPPCCRQELASLVRFLMDTCEAHGLLCELQEGTLLGAVKLEGVMPWERDADITFHTKNFTALGELKDVFDRAGYSLYLS</sequence>
<protein>
    <submittedName>
        <fullName evidence="3">Fukutin-related protein-like 3</fullName>
    </submittedName>
</protein>
<proteinExistence type="predicted"/>
<accession>A0A8J5K7V7</accession>
<feature type="non-terminal residue" evidence="3">
    <location>
        <position position="1"/>
    </location>
</feature>
<name>A0A8J5K7V7_HOMAM</name>
<dbReference type="PANTHER" id="PTHR13627:SF34">
    <property type="entry name" value="RIBITOL-5-PHOSPHATE TRANSFERASE"/>
    <property type="match status" value="1"/>
</dbReference>
<feature type="domain" description="LicD/FKTN/FKRP nucleotidyltransferase" evidence="2">
    <location>
        <begin position="494"/>
        <end position="538"/>
    </location>
</feature>
<feature type="compositionally biased region" description="Basic and acidic residues" evidence="1">
    <location>
        <begin position="178"/>
        <end position="197"/>
    </location>
</feature>
<dbReference type="AlphaFoldDB" id="A0A8J5K7V7"/>
<comment type="caution">
    <text evidence="3">The sequence shown here is derived from an EMBL/GenBank/DDBJ whole genome shotgun (WGS) entry which is preliminary data.</text>
</comment>
<evidence type="ECO:0000259" key="2">
    <source>
        <dbReference type="Pfam" id="PF04991"/>
    </source>
</evidence>
<dbReference type="PANTHER" id="PTHR13627">
    <property type="entry name" value="FUKUTIN RELATED PROTEIN"/>
    <property type="match status" value="1"/>
</dbReference>
<evidence type="ECO:0000313" key="4">
    <source>
        <dbReference type="Proteomes" id="UP000747542"/>
    </source>
</evidence>
<dbReference type="InterPro" id="IPR052613">
    <property type="entry name" value="LicD_transferase"/>
</dbReference>
<dbReference type="Proteomes" id="UP000747542">
    <property type="component" value="Unassembled WGS sequence"/>
</dbReference>
<gene>
    <name evidence="3" type="primary">Fkrp-L3</name>
    <name evidence="3" type="ORF">Hamer_G013830</name>
</gene>
<evidence type="ECO:0000313" key="3">
    <source>
        <dbReference type="EMBL" id="KAG7171360.1"/>
    </source>
</evidence>
<dbReference type="GO" id="GO:0009100">
    <property type="term" value="P:glycoprotein metabolic process"/>
    <property type="evidence" value="ECO:0007669"/>
    <property type="project" value="UniProtKB-ARBA"/>
</dbReference>
<organism evidence="3 4">
    <name type="scientific">Homarus americanus</name>
    <name type="common">American lobster</name>
    <dbReference type="NCBI Taxonomy" id="6706"/>
    <lineage>
        <taxon>Eukaryota</taxon>
        <taxon>Metazoa</taxon>
        <taxon>Ecdysozoa</taxon>
        <taxon>Arthropoda</taxon>
        <taxon>Crustacea</taxon>
        <taxon>Multicrustacea</taxon>
        <taxon>Malacostraca</taxon>
        <taxon>Eumalacostraca</taxon>
        <taxon>Eucarida</taxon>
        <taxon>Decapoda</taxon>
        <taxon>Pleocyemata</taxon>
        <taxon>Astacidea</taxon>
        <taxon>Nephropoidea</taxon>
        <taxon>Nephropidae</taxon>
        <taxon>Homarus</taxon>
    </lineage>
</organism>
<feature type="non-terminal residue" evidence="3">
    <location>
        <position position="553"/>
    </location>
</feature>
<feature type="compositionally biased region" description="Polar residues" evidence="1">
    <location>
        <begin position="41"/>
        <end position="66"/>
    </location>
</feature>
<reference evidence="3" key="1">
    <citation type="journal article" date="2021" name="Sci. Adv.">
        <title>The American lobster genome reveals insights on longevity, neural, and immune adaptations.</title>
        <authorList>
            <person name="Polinski J.M."/>
            <person name="Zimin A.V."/>
            <person name="Clark K.F."/>
            <person name="Kohn A.B."/>
            <person name="Sadowski N."/>
            <person name="Timp W."/>
            <person name="Ptitsyn A."/>
            <person name="Khanna P."/>
            <person name="Romanova D.Y."/>
            <person name="Williams P."/>
            <person name="Greenwood S.J."/>
            <person name="Moroz L.L."/>
            <person name="Walt D.R."/>
            <person name="Bodnar A.G."/>
        </authorList>
    </citation>
    <scope>NUCLEOTIDE SEQUENCE</scope>
    <source>
        <strain evidence="3">GMGI-L3</strain>
    </source>
</reference>
<feature type="region of interest" description="Disordered" evidence="1">
    <location>
        <begin position="28"/>
        <end position="92"/>
    </location>
</feature>